<dbReference type="InParanoid" id="A0A1S3IMZ4"/>
<dbReference type="PANTHER" id="PTHR15681">
    <property type="entry name" value="MAD2L1-BINDING PROTEIN"/>
    <property type="match status" value="1"/>
</dbReference>
<dbReference type="Proteomes" id="UP000085678">
    <property type="component" value="Unplaced"/>
</dbReference>
<dbReference type="KEGG" id="lak:106165288"/>
<feature type="region of interest" description="Disordered" evidence="1">
    <location>
        <begin position="250"/>
        <end position="280"/>
    </location>
</feature>
<keyword evidence="2" id="KW-1185">Reference proteome</keyword>
<dbReference type="PANTHER" id="PTHR15681:SF1">
    <property type="entry name" value="MAD2L1-BINDING PROTEIN"/>
    <property type="match status" value="1"/>
</dbReference>
<proteinExistence type="predicted"/>
<dbReference type="AlphaFoldDB" id="A0A1S3IMZ4"/>
<organism evidence="2 3">
    <name type="scientific">Lingula anatina</name>
    <name type="common">Brachiopod</name>
    <name type="synonym">Lingula unguis</name>
    <dbReference type="NCBI Taxonomy" id="7574"/>
    <lineage>
        <taxon>Eukaryota</taxon>
        <taxon>Metazoa</taxon>
        <taxon>Spiralia</taxon>
        <taxon>Lophotrochozoa</taxon>
        <taxon>Brachiopoda</taxon>
        <taxon>Linguliformea</taxon>
        <taxon>Lingulata</taxon>
        <taxon>Lingulida</taxon>
        <taxon>Linguloidea</taxon>
        <taxon>Lingulidae</taxon>
        <taxon>Lingula</taxon>
    </lineage>
</organism>
<reference evidence="3" key="1">
    <citation type="submission" date="2025-08" db="UniProtKB">
        <authorList>
            <consortium name="RefSeq"/>
        </authorList>
    </citation>
    <scope>IDENTIFICATION</scope>
    <source>
        <tissue evidence="3">Gonads</tissue>
    </source>
</reference>
<feature type="region of interest" description="Disordered" evidence="1">
    <location>
        <begin position="60"/>
        <end position="80"/>
    </location>
</feature>
<protein>
    <submittedName>
        <fullName evidence="3">MAD2L1-binding protein</fullName>
    </submittedName>
</protein>
<dbReference type="OMA" id="IFDMISQ"/>
<gene>
    <name evidence="3" type="primary">LOC106165288</name>
</gene>
<dbReference type="RefSeq" id="XP_013398909.1">
    <property type="nucleotide sequence ID" value="XM_013543455.1"/>
</dbReference>
<sequence>MAGLCPRKKSANKKHDPISCDIEFDGVFAPVVCAKLVAELIKHVLYQRQQFPMSYEQVKQHFHRQQEKEGPSKQRGLGAVHHNKVRQGIETAEEMFNNLEKIFSQMSHIPQVVLVLGATPVSPKETYTFNLPSENSTGDTLSLKTGVRTMFRRLVQKDFMSDLKLMSPTSAFVLIKAPRKLDGTVEWFQPKLNFKLSTRGRQVVMNLVSASCAIEEELSRGSETSFDLSGIAPLDSSSTEQLNTSAYENFSPGQNDSGFGGENRFSKSSESDMTPMLTDRMEGGGDDDFIWYQAPLAIKGFKDKSSKIAKNSEMLI</sequence>
<dbReference type="Pfam" id="PF06581">
    <property type="entry name" value="p31comet"/>
    <property type="match status" value="1"/>
</dbReference>
<dbReference type="Gene3D" id="3.30.900.20">
    <property type="match status" value="1"/>
</dbReference>
<dbReference type="GO" id="GO:0005634">
    <property type="term" value="C:nucleus"/>
    <property type="evidence" value="ECO:0007669"/>
    <property type="project" value="InterPro"/>
</dbReference>
<dbReference type="STRING" id="7574.A0A1S3IMZ4"/>
<evidence type="ECO:0000313" key="2">
    <source>
        <dbReference type="Proteomes" id="UP000085678"/>
    </source>
</evidence>
<evidence type="ECO:0000313" key="3">
    <source>
        <dbReference type="RefSeq" id="XP_013398909.1"/>
    </source>
</evidence>
<evidence type="ECO:0000256" key="1">
    <source>
        <dbReference type="SAM" id="MobiDB-lite"/>
    </source>
</evidence>
<dbReference type="GO" id="GO:0007096">
    <property type="term" value="P:regulation of exit from mitosis"/>
    <property type="evidence" value="ECO:0007669"/>
    <property type="project" value="InterPro"/>
</dbReference>
<dbReference type="OrthoDB" id="6334764at2759"/>
<dbReference type="InterPro" id="IPR009511">
    <property type="entry name" value="MAD1/Cdc20-bound-Mad2-bd"/>
</dbReference>
<accession>A0A1S3IMZ4</accession>
<dbReference type="GeneID" id="106165288"/>
<dbReference type="InterPro" id="IPR053729">
    <property type="entry name" value="MAD2L1BP_domain_sf"/>
</dbReference>
<name>A0A1S3IMZ4_LINAN</name>